<dbReference type="STRING" id="1058.SAMN05421783_10532"/>
<evidence type="ECO:0008006" key="4">
    <source>
        <dbReference type="Google" id="ProtNLM"/>
    </source>
</evidence>
<gene>
    <name evidence="2" type="ORF">SAMN05421783_10532</name>
</gene>
<keyword evidence="3" id="KW-1185">Reference proteome</keyword>
<dbReference type="AlphaFoldDB" id="A0A1H2UAD5"/>
<dbReference type="OrthoDB" id="5759990at2"/>
<feature type="compositionally biased region" description="Low complexity" evidence="1">
    <location>
        <begin position="312"/>
        <end position="324"/>
    </location>
</feature>
<dbReference type="Proteomes" id="UP000198816">
    <property type="component" value="Unassembled WGS sequence"/>
</dbReference>
<evidence type="ECO:0000256" key="1">
    <source>
        <dbReference type="SAM" id="MobiDB-lite"/>
    </source>
</evidence>
<reference evidence="3" key="1">
    <citation type="submission" date="2016-10" db="EMBL/GenBank/DDBJ databases">
        <authorList>
            <person name="Varghese N."/>
            <person name="Submissions S."/>
        </authorList>
    </citation>
    <scope>NUCLEOTIDE SEQUENCE [LARGE SCALE GENOMIC DNA]</scope>
    <source>
        <strain evidence="3">DSM 217</strain>
    </source>
</reference>
<evidence type="ECO:0000313" key="2">
    <source>
        <dbReference type="EMBL" id="SDW53020.1"/>
    </source>
</evidence>
<sequence length="386" mass="41842">MRSRWILNLVLILVLSALGWAIRHELAVTQAPATLAGSGAPEPHLIEIAREGEPTIALERLASGWRMRSPWDVDADPERVAALLAIRDAPLLRSVPAQAAALGELGLDPVKLRLRLDTTDIAMGGLDPIELWRYVASDDLVHLIPDRFQYLLIAPPIDYVARMPLPRDLGPVFATHDSVPLSGETLARLTGLVAERIEPLIGEPTGTLLELSASDGTRVRYRVSEDGRRWTRPDLRLTYVLGEPPELIEDPSAVDPTPPVSVAAPVSEQDAVTTNSTWPEPASVPEADVFAPDPEWRESPGTLDSLMDPDAPLSGELPLGSPPEVRLRPHDVLREEVLTRDGVEQEGFGVEAGRDLPEGFGLDPFAPDPADADSAPADPDPPRDQP</sequence>
<protein>
    <recommendedName>
        <fullName evidence="4">DUF4340 domain-containing protein</fullName>
    </recommendedName>
</protein>
<organism evidence="2 3">
    <name type="scientific">Thiocapsa roseopersicina</name>
    <dbReference type="NCBI Taxonomy" id="1058"/>
    <lineage>
        <taxon>Bacteria</taxon>
        <taxon>Pseudomonadati</taxon>
        <taxon>Pseudomonadota</taxon>
        <taxon>Gammaproteobacteria</taxon>
        <taxon>Chromatiales</taxon>
        <taxon>Chromatiaceae</taxon>
        <taxon>Thiocapsa</taxon>
    </lineage>
</organism>
<proteinExistence type="predicted"/>
<dbReference type="EMBL" id="FNNZ01000005">
    <property type="protein sequence ID" value="SDW53020.1"/>
    <property type="molecule type" value="Genomic_DNA"/>
</dbReference>
<feature type="compositionally biased region" description="Basic and acidic residues" evidence="1">
    <location>
        <begin position="325"/>
        <end position="343"/>
    </location>
</feature>
<accession>A0A1H2UAD5</accession>
<feature type="compositionally biased region" description="Low complexity" evidence="1">
    <location>
        <begin position="250"/>
        <end position="267"/>
    </location>
</feature>
<name>A0A1H2UAD5_THIRO</name>
<dbReference type="RefSeq" id="WP_093029561.1">
    <property type="nucleotide sequence ID" value="NZ_FNNZ01000005.1"/>
</dbReference>
<feature type="region of interest" description="Disordered" evidence="1">
    <location>
        <begin position="247"/>
        <end position="386"/>
    </location>
</feature>
<evidence type="ECO:0000313" key="3">
    <source>
        <dbReference type="Proteomes" id="UP000198816"/>
    </source>
</evidence>
<feature type="compositionally biased region" description="Low complexity" evidence="1">
    <location>
        <begin position="363"/>
        <end position="377"/>
    </location>
</feature>